<comment type="caution">
    <text evidence="3">The sequence shown here is derived from an EMBL/GenBank/DDBJ whole genome shotgun (WGS) entry which is preliminary data.</text>
</comment>
<dbReference type="PANTHER" id="PTHR14894">
    <property type="entry name" value="CDK5 REGULATORY SUBUNIT-ASSOCIATED PROTEIN 3"/>
    <property type="match status" value="1"/>
</dbReference>
<dbReference type="VEuPathDB" id="TriTrypDB:BCY84_01196"/>
<dbReference type="VEuPathDB" id="TriTrypDB:TcG_00944"/>
<organism evidence="3 4">
    <name type="scientific">Trypanosoma cruzi</name>
    <dbReference type="NCBI Taxonomy" id="5693"/>
    <lineage>
        <taxon>Eukaryota</taxon>
        <taxon>Discoba</taxon>
        <taxon>Euglenozoa</taxon>
        <taxon>Kinetoplastea</taxon>
        <taxon>Metakinetoplastina</taxon>
        <taxon>Trypanosomatida</taxon>
        <taxon>Trypanosomatidae</taxon>
        <taxon>Trypanosoma</taxon>
        <taxon>Schizotrypanum</taxon>
    </lineage>
</organism>
<dbReference type="VEuPathDB" id="TriTrypDB:Tc_MARK_2105"/>
<accession>A0A2V2VK90</accession>
<dbReference type="PANTHER" id="PTHR14894:SF0">
    <property type="entry name" value="CDK5 REGULATORY SUBUNIT-ASSOCIATED PROTEIN 3"/>
    <property type="match status" value="1"/>
</dbReference>
<sequence>MEQQVIAVHYQRMEEWLSDRKAVLGKKHKKEFFRLMELAPKLEQLVRYEIPAQYKQNKRLSSLLDDAYGSIEDATKARKNLEERQKRFFQEYGLVESQGAEEEDLEAVIEAKIASSTTSLNEALREFGRSPHLESFREAYLRAAKMYSMGMYDDNVFSLHLPWLDRVYQERFYKSMVDIHYHEQHQKQRAGERDQVAVEASTGPCNIDWGDEDTVDLVDVGETVEIKWDEEALEVAVEGAVRNCSENNKRMDDGCEEKPTDTVKGIFTIDVSNAAHRKNILTELQAFACFASERSSMDDESLAEPAAAVEVLVKKLTASTEAVFVRMKTTPTLRFSFMEEVRRLQRGIAAASMRKSNSQARVHQIQEEIERLGPQLDALLNAAGNCRDECLAELLKMFPGRTVTIVGDINKYL</sequence>
<dbReference type="VEuPathDB" id="TriTrypDB:TCDM_02062"/>
<comment type="similarity">
    <text evidence="1">Belongs to the CDK5RAP3 family.</text>
</comment>
<evidence type="ECO:0000313" key="3">
    <source>
        <dbReference type="EMBL" id="PWU96770.1"/>
    </source>
</evidence>
<reference evidence="3 4" key="1">
    <citation type="journal article" date="2018" name="Microb. Genom.">
        <title>Expanding an expanded genome: long-read sequencing of Trypanosoma cruzi.</title>
        <authorList>
            <person name="Berna L."/>
            <person name="Rodriguez M."/>
            <person name="Chiribao M.L."/>
            <person name="Parodi-Talice A."/>
            <person name="Pita S."/>
            <person name="Rijo G."/>
            <person name="Alvarez-Valin F."/>
            <person name="Robello C."/>
        </authorList>
    </citation>
    <scope>NUCLEOTIDE SEQUENCE [LARGE SCALE GENOMIC DNA]</scope>
    <source>
        <strain evidence="3 4">Dm28c</strain>
    </source>
</reference>
<dbReference type="VEuPathDB" id="TriTrypDB:TcYC6_0098980"/>
<evidence type="ECO:0000256" key="1">
    <source>
        <dbReference type="ARBA" id="ARBA00007478"/>
    </source>
</evidence>
<dbReference type="AlphaFoldDB" id="A0A2V2VK90"/>
<dbReference type="Pfam" id="PF05600">
    <property type="entry name" value="CDK5RAP3"/>
    <property type="match status" value="1"/>
</dbReference>
<name>A0A2V2VK90_TRYCR</name>
<dbReference type="VEuPathDB" id="TriTrypDB:C3747_104g140"/>
<evidence type="ECO:0000256" key="2">
    <source>
        <dbReference type="SAM" id="Coils"/>
    </source>
</evidence>
<dbReference type="VEuPathDB" id="TriTrypDB:ECC02_000360"/>
<dbReference type="VEuPathDB" id="TriTrypDB:TcCL_ESM00989"/>
<keyword evidence="2" id="KW-0175">Coiled coil</keyword>
<dbReference type="VEuPathDB" id="TriTrypDB:TcBrA4_0027250"/>
<evidence type="ECO:0000313" key="4">
    <source>
        <dbReference type="Proteomes" id="UP000246121"/>
    </source>
</evidence>
<feature type="coiled-coil region" evidence="2">
    <location>
        <begin position="64"/>
        <end position="91"/>
    </location>
</feature>
<proteinExistence type="inferred from homology"/>
<dbReference type="InterPro" id="IPR008491">
    <property type="entry name" value="CDK5RAP3"/>
</dbReference>
<dbReference type="GO" id="GO:0007346">
    <property type="term" value="P:regulation of mitotic cell cycle"/>
    <property type="evidence" value="ECO:0007669"/>
    <property type="project" value="TreeGrafter"/>
</dbReference>
<dbReference type="VEuPathDB" id="TriTrypDB:TcCLB.506945.250"/>
<dbReference type="VEuPathDB" id="TriTrypDB:C4B63_18g172"/>
<dbReference type="VEuPathDB" id="TriTrypDB:TCSYLVIO_003386"/>
<dbReference type="GO" id="GO:0012505">
    <property type="term" value="C:endomembrane system"/>
    <property type="evidence" value="ECO:0007669"/>
    <property type="project" value="TreeGrafter"/>
</dbReference>
<gene>
    <name evidence="3" type="ORF">C4B63_18g172</name>
</gene>
<dbReference type="Proteomes" id="UP000246121">
    <property type="component" value="Unassembled WGS sequence"/>
</dbReference>
<protein>
    <submittedName>
        <fullName evidence="3">Uncharacterized protein</fullName>
    </submittedName>
</protein>
<dbReference type="EMBL" id="PRFA01000018">
    <property type="protein sequence ID" value="PWU96770.1"/>
    <property type="molecule type" value="Genomic_DNA"/>
</dbReference>